<feature type="chain" id="PRO_5035232842" evidence="1">
    <location>
        <begin position="26"/>
        <end position="604"/>
    </location>
</feature>
<dbReference type="GO" id="GO:0016787">
    <property type="term" value="F:hydrolase activity"/>
    <property type="evidence" value="ECO:0007669"/>
    <property type="project" value="InterPro"/>
</dbReference>
<dbReference type="Gene3D" id="2.60.120.560">
    <property type="entry name" value="Exo-inulinase, domain 1"/>
    <property type="match status" value="1"/>
</dbReference>
<reference evidence="3" key="1">
    <citation type="submission" date="2019-10" db="EMBL/GenBank/DDBJ databases">
        <title>Draft genome sequence of Panacibacter sp. KCS-6.</title>
        <authorList>
            <person name="Yim K.J."/>
        </authorList>
    </citation>
    <scope>NUCLEOTIDE SEQUENCE</scope>
    <source>
        <strain evidence="3">KCS-6</strain>
    </source>
</reference>
<accession>A0A8J8FEN8</accession>
<evidence type="ECO:0000259" key="2">
    <source>
        <dbReference type="SMART" id="SM00758"/>
    </source>
</evidence>
<evidence type="ECO:0000313" key="4">
    <source>
        <dbReference type="Proteomes" id="UP000598971"/>
    </source>
</evidence>
<dbReference type="SUPFAM" id="SSF56988">
    <property type="entry name" value="Anthrax protective antigen"/>
    <property type="match status" value="1"/>
</dbReference>
<dbReference type="InterPro" id="IPR010496">
    <property type="entry name" value="AL/BT2_dom"/>
</dbReference>
<comment type="caution">
    <text evidence="3">The sequence shown here is derived from an EMBL/GenBank/DDBJ whole genome shotgun (WGS) entry which is preliminary data.</text>
</comment>
<name>A0A8J8FEN8_9BACT</name>
<dbReference type="Pfam" id="PF06439">
    <property type="entry name" value="3keto-disac_hyd"/>
    <property type="match status" value="1"/>
</dbReference>
<feature type="domain" description="PA14" evidence="2">
    <location>
        <begin position="243"/>
        <end position="381"/>
    </location>
</feature>
<dbReference type="InterPro" id="IPR011658">
    <property type="entry name" value="PA14_dom"/>
</dbReference>
<organism evidence="3 4">
    <name type="scientific">Limnovirga soli</name>
    <dbReference type="NCBI Taxonomy" id="2656915"/>
    <lineage>
        <taxon>Bacteria</taxon>
        <taxon>Pseudomonadati</taxon>
        <taxon>Bacteroidota</taxon>
        <taxon>Chitinophagia</taxon>
        <taxon>Chitinophagales</taxon>
        <taxon>Chitinophagaceae</taxon>
        <taxon>Limnovirga</taxon>
    </lineage>
</organism>
<gene>
    <name evidence="3" type="ORF">GD597_07035</name>
</gene>
<keyword evidence="1" id="KW-0732">Signal</keyword>
<dbReference type="EMBL" id="WHPF01000004">
    <property type="protein sequence ID" value="NNV55207.1"/>
    <property type="molecule type" value="Genomic_DNA"/>
</dbReference>
<sequence length="604" mass="66584">MKWKMFSKKTMALFVVLCTALQVFSQQKIDLSTSADFNNASANWHIAGDVKADLNTQNVLLFTAGKGVLVNIPVADARGDLFTNFSHGDMDIELDYMMALSSNSGIYLQGRYEVQLLDSWKVVNPRSGDNGGIYERWDEQRPEGAKGYDGHAPRQNVSKAPGLWQHLKIAFRAPRFAGGKKIENARFLRVELNGVLIQENVSLSGVTRGAISEEEVPEAPLRFQGDHGAVAFRNIVVTNYNNPSPALTNIEYSVYAGAFKQQPDFKTLKPVINKNAQQVLSANIPNLPGNMFMIHYNSKLLITTPGNYNFKLNSFGGGGILKLNGNTIIPYTEWNSKGTANLPAGTVDVDLVYCKNVDWAKPYLAMELSGPGIRPFILSDATAISNDDVDPILINATENIIHRSFIDLPGSFRVTHSISVGSPSNVHYTYDMDNGMIVQVWRGGFLDATPMWHERGDGSSKPVGAVQYFGKPALMVQQLSSANNSWPADTLGSSFIPKGYITNEKNLPVFKYRSFGASINDGITVLEGNEGLHRVLSIENAAPNLYVRLAEADNIEDAGNGLFLINDKAYYLRIADIKPLIRDINGHKEMLVPFSNTISYDILF</sequence>
<dbReference type="AlphaFoldDB" id="A0A8J8FEN8"/>
<dbReference type="Proteomes" id="UP000598971">
    <property type="component" value="Unassembled WGS sequence"/>
</dbReference>
<proteinExistence type="predicted"/>
<dbReference type="RefSeq" id="WP_171607132.1">
    <property type="nucleotide sequence ID" value="NZ_WHPF01000004.1"/>
</dbReference>
<evidence type="ECO:0000256" key="1">
    <source>
        <dbReference type="SAM" id="SignalP"/>
    </source>
</evidence>
<dbReference type="SMART" id="SM00758">
    <property type="entry name" value="PA14"/>
    <property type="match status" value="1"/>
</dbReference>
<feature type="signal peptide" evidence="1">
    <location>
        <begin position="1"/>
        <end position="25"/>
    </location>
</feature>
<keyword evidence="4" id="KW-1185">Reference proteome</keyword>
<protein>
    <submittedName>
        <fullName evidence="3">DUF1080 domain-containing protein</fullName>
    </submittedName>
</protein>
<evidence type="ECO:0000313" key="3">
    <source>
        <dbReference type="EMBL" id="NNV55207.1"/>
    </source>
</evidence>